<dbReference type="Proteomes" id="UP001139333">
    <property type="component" value="Unassembled WGS sequence"/>
</dbReference>
<dbReference type="RefSeq" id="WP_248994948.1">
    <property type="nucleotide sequence ID" value="NZ_JAKIKP010000003.1"/>
</dbReference>
<reference evidence="1" key="1">
    <citation type="submission" date="2022-01" db="EMBL/GenBank/DDBJ databases">
        <title>Whole genome-based taxonomy of the Shewanellaceae.</title>
        <authorList>
            <person name="Martin-Rodriguez A.J."/>
        </authorList>
    </citation>
    <scope>NUCLEOTIDE SEQUENCE</scope>
    <source>
        <strain evidence="1">DSM 16422</strain>
    </source>
</reference>
<evidence type="ECO:0000313" key="1">
    <source>
        <dbReference type="EMBL" id="MCL1142269.1"/>
    </source>
</evidence>
<sequence length="169" mass="18772">MKRRTFITGAFIGTAALALGVNLYSESTLSSQAKDGQRVLFSILIPVFLDGALPAVASQKELAINSTVDAIEQAIAVLPEQQQIELAELFELLESRLGLLILTGSVTSLMLRDSAELTRILEHWRFHFLEMVQTAYTGLRELVLTSYYSNPEHWGRLGYAKPTFLLNEA</sequence>
<protein>
    <submittedName>
        <fullName evidence="1">TAT leader-containing periplasmic protein</fullName>
    </submittedName>
</protein>
<evidence type="ECO:0000313" key="2">
    <source>
        <dbReference type="Proteomes" id="UP001139333"/>
    </source>
</evidence>
<dbReference type="AlphaFoldDB" id="A0A9X1ZH85"/>
<gene>
    <name evidence="1" type="ORF">L2672_06125</name>
</gene>
<name>A0A9X1ZH85_9GAMM</name>
<keyword evidence="2" id="KW-1185">Reference proteome</keyword>
<organism evidence="1 2">
    <name type="scientific">Shewanella gaetbuli</name>
    <dbReference type="NCBI Taxonomy" id="220752"/>
    <lineage>
        <taxon>Bacteria</taxon>
        <taxon>Pseudomonadati</taxon>
        <taxon>Pseudomonadota</taxon>
        <taxon>Gammaproteobacteria</taxon>
        <taxon>Alteromonadales</taxon>
        <taxon>Shewanellaceae</taxon>
        <taxon>Shewanella</taxon>
    </lineage>
</organism>
<accession>A0A9X1ZH85</accession>
<dbReference type="EMBL" id="JAKIKP010000003">
    <property type="protein sequence ID" value="MCL1142269.1"/>
    <property type="molecule type" value="Genomic_DNA"/>
</dbReference>
<proteinExistence type="predicted"/>
<comment type="caution">
    <text evidence="1">The sequence shown here is derived from an EMBL/GenBank/DDBJ whole genome shotgun (WGS) entry which is preliminary data.</text>
</comment>